<keyword evidence="1" id="KW-0808">Transferase</keyword>
<evidence type="ECO:0000313" key="4">
    <source>
        <dbReference type="EMBL" id="GAA2844605.1"/>
    </source>
</evidence>
<evidence type="ECO:0000259" key="3">
    <source>
        <dbReference type="PROSITE" id="PS51186"/>
    </source>
</evidence>
<dbReference type="RefSeq" id="WP_344966544.1">
    <property type="nucleotide sequence ID" value="NZ_BAAAVI010000001.1"/>
</dbReference>
<dbReference type="Gene3D" id="3.40.630.30">
    <property type="match status" value="1"/>
</dbReference>
<reference evidence="5" key="1">
    <citation type="journal article" date="2019" name="Int. J. Syst. Evol. Microbiol.">
        <title>The Global Catalogue of Microorganisms (GCM) 10K type strain sequencing project: providing services to taxonomists for standard genome sequencing and annotation.</title>
        <authorList>
            <consortium name="The Broad Institute Genomics Platform"/>
            <consortium name="The Broad Institute Genome Sequencing Center for Infectious Disease"/>
            <person name="Wu L."/>
            <person name="Ma J."/>
        </authorList>
    </citation>
    <scope>NUCLEOTIDE SEQUENCE [LARGE SCALE GENOMIC DNA]</scope>
    <source>
        <strain evidence="5">JCM 6242</strain>
    </source>
</reference>
<protein>
    <submittedName>
        <fullName evidence="4">GNAT family N-acetyltransferase</fullName>
    </submittedName>
</protein>
<proteinExistence type="predicted"/>
<comment type="caution">
    <text evidence="4">The sequence shown here is derived from an EMBL/GenBank/DDBJ whole genome shotgun (WGS) entry which is preliminary data.</text>
</comment>
<keyword evidence="5" id="KW-1185">Reference proteome</keyword>
<evidence type="ECO:0000256" key="2">
    <source>
        <dbReference type="ARBA" id="ARBA00023315"/>
    </source>
</evidence>
<dbReference type="InterPro" id="IPR016181">
    <property type="entry name" value="Acyl_CoA_acyltransferase"/>
</dbReference>
<dbReference type="PROSITE" id="PS51186">
    <property type="entry name" value="GNAT"/>
    <property type="match status" value="1"/>
</dbReference>
<accession>A0ABP6I4M8</accession>
<gene>
    <name evidence="4" type="ORF">GCM10010517_00820</name>
</gene>
<keyword evidence="2" id="KW-0012">Acyltransferase</keyword>
<dbReference type="InterPro" id="IPR050832">
    <property type="entry name" value="Bact_Acetyltransf"/>
</dbReference>
<name>A0ABP6I4M8_9ACTN</name>
<dbReference type="InterPro" id="IPR000182">
    <property type="entry name" value="GNAT_dom"/>
</dbReference>
<dbReference type="Pfam" id="PF00583">
    <property type="entry name" value="Acetyltransf_1"/>
    <property type="match status" value="1"/>
</dbReference>
<dbReference type="PANTHER" id="PTHR43877">
    <property type="entry name" value="AMINOALKYLPHOSPHONATE N-ACETYLTRANSFERASE-RELATED-RELATED"/>
    <property type="match status" value="1"/>
</dbReference>
<sequence length="175" mass="18756">MVIRDGNLGDVPAVLAMFDSAVAWLVARGRTGQWGSEPFSADPARVERVTAWATSGWMRIAELDGRPAGSAVVGAPVPYVAPASEPELYVQSLVIDQRFHGRGVGAALLDRARAEAVALGVGLLRVDCYAGDDGRLVKYYEGQGFARAETFSVGDWPGQVLQMRLLPDRVDLDQG</sequence>
<dbReference type="Proteomes" id="UP001500831">
    <property type="component" value="Unassembled WGS sequence"/>
</dbReference>
<dbReference type="SUPFAM" id="SSF55729">
    <property type="entry name" value="Acyl-CoA N-acyltransferases (Nat)"/>
    <property type="match status" value="1"/>
</dbReference>
<feature type="domain" description="N-acetyltransferase" evidence="3">
    <location>
        <begin position="1"/>
        <end position="168"/>
    </location>
</feature>
<organism evidence="4 5">
    <name type="scientific">Streptosporangium fragile</name>
    <dbReference type="NCBI Taxonomy" id="46186"/>
    <lineage>
        <taxon>Bacteria</taxon>
        <taxon>Bacillati</taxon>
        <taxon>Actinomycetota</taxon>
        <taxon>Actinomycetes</taxon>
        <taxon>Streptosporangiales</taxon>
        <taxon>Streptosporangiaceae</taxon>
        <taxon>Streptosporangium</taxon>
    </lineage>
</organism>
<evidence type="ECO:0000256" key="1">
    <source>
        <dbReference type="ARBA" id="ARBA00022679"/>
    </source>
</evidence>
<dbReference type="EMBL" id="BAAAVI010000001">
    <property type="protein sequence ID" value="GAA2844605.1"/>
    <property type="molecule type" value="Genomic_DNA"/>
</dbReference>
<evidence type="ECO:0000313" key="5">
    <source>
        <dbReference type="Proteomes" id="UP001500831"/>
    </source>
</evidence>
<dbReference type="CDD" id="cd04301">
    <property type="entry name" value="NAT_SF"/>
    <property type="match status" value="1"/>
</dbReference>